<gene>
    <name evidence="2" type="ORF">DV733_08330</name>
</gene>
<evidence type="ECO:0000313" key="3">
    <source>
        <dbReference type="Proteomes" id="UP000296706"/>
    </source>
</evidence>
<keyword evidence="1" id="KW-1133">Transmembrane helix</keyword>
<feature type="transmembrane region" description="Helical" evidence="1">
    <location>
        <begin position="25"/>
        <end position="53"/>
    </location>
</feature>
<proteinExistence type="predicted"/>
<name>A0A4D6HCJ1_9EURY</name>
<dbReference type="Pfam" id="PF04307">
    <property type="entry name" value="YdjM"/>
    <property type="match status" value="1"/>
</dbReference>
<keyword evidence="1" id="KW-0812">Transmembrane</keyword>
<dbReference type="STRING" id="1457250.GCA_000755225_01240"/>
<dbReference type="Proteomes" id="UP000296706">
    <property type="component" value="Chromosome"/>
</dbReference>
<keyword evidence="2" id="KW-0378">Hydrolase</keyword>
<organism evidence="2 3">
    <name type="scientific">Halapricum salinum</name>
    <dbReference type="NCBI Taxonomy" id="1457250"/>
    <lineage>
        <taxon>Archaea</taxon>
        <taxon>Methanobacteriati</taxon>
        <taxon>Methanobacteriota</taxon>
        <taxon>Stenosarchaea group</taxon>
        <taxon>Halobacteria</taxon>
        <taxon>Halobacteriales</taxon>
        <taxon>Haloarculaceae</taxon>
        <taxon>Halapricum</taxon>
    </lineage>
</organism>
<accession>A0A4D6HCJ1</accession>
<feature type="transmembrane region" description="Helical" evidence="1">
    <location>
        <begin position="74"/>
        <end position="92"/>
    </location>
</feature>
<dbReference type="GO" id="GO:0016787">
    <property type="term" value="F:hydrolase activity"/>
    <property type="evidence" value="ECO:0007669"/>
    <property type="project" value="UniProtKB-KW"/>
</dbReference>
<feature type="transmembrane region" description="Helical" evidence="1">
    <location>
        <begin position="159"/>
        <end position="180"/>
    </location>
</feature>
<dbReference type="EMBL" id="CP031310">
    <property type="protein sequence ID" value="QCC51251.1"/>
    <property type="molecule type" value="Genomic_DNA"/>
</dbReference>
<keyword evidence="1" id="KW-0472">Membrane</keyword>
<reference evidence="2 3" key="1">
    <citation type="journal article" date="2019" name="Nat. Commun.">
        <title>A new type of DNA phosphorothioation-based antiviral system in archaea.</title>
        <authorList>
            <person name="Xiong L."/>
            <person name="Liu S."/>
            <person name="Chen S."/>
            <person name="Xiao Y."/>
            <person name="Zhu B."/>
            <person name="Gao Y."/>
            <person name="Zhang Y."/>
            <person name="Chen B."/>
            <person name="Luo J."/>
            <person name="Deng Z."/>
            <person name="Chen X."/>
            <person name="Wang L."/>
            <person name="Chen S."/>
        </authorList>
    </citation>
    <scope>NUCLEOTIDE SEQUENCE [LARGE SCALE GENOMIC DNA]</scope>
    <source>
        <strain evidence="2 3">CBA1105</strain>
    </source>
</reference>
<evidence type="ECO:0000256" key="1">
    <source>
        <dbReference type="SAM" id="Phobius"/>
    </source>
</evidence>
<dbReference type="InterPro" id="IPR007404">
    <property type="entry name" value="YdjM-like"/>
</dbReference>
<keyword evidence="3" id="KW-1185">Reference proteome</keyword>
<dbReference type="AlphaFoldDB" id="A0A4D6HCJ1"/>
<sequence>MWRQGFTAGVRTRGVYRTGHQGVNLVLFAPVFAALAASGRVVLGAVGVGIVFLTASMPDIDIKLPVVAHRGITHTVWAAAAVGLAVVGPVYYFREPIVSAAPDLGAYSPLTLAAYVGGCLSFSILGHLVGDLLTPMGIRPFQPLSDRSFSLSLWTADSIANKALFGVGVVSIAGTVYLLAGV</sequence>
<feature type="transmembrane region" description="Helical" evidence="1">
    <location>
        <begin position="112"/>
        <end position="138"/>
    </location>
</feature>
<evidence type="ECO:0000313" key="2">
    <source>
        <dbReference type="EMBL" id="QCC51251.1"/>
    </source>
</evidence>
<dbReference type="KEGG" id="hsn:DV733_08330"/>
<protein>
    <submittedName>
        <fullName evidence="2">Metal-dependent hydrolase</fullName>
    </submittedName>
</protein>